<dbReference type="GO" id="GO:0071281">
    <property type="term" value="P:cellular response to iron ion"/>
    <property type="evidence" value="ECO:0007669"/>
    <property type="project" value="TreeGrafter"/>
</dbReference>
<dbReference type="PROSITE" id="PS50983">
    <property type="entry name" value="FE_B12_PBP"/>
    <property type="match status" value="1"/>
</dbReference>
<comment type="caution">
    <text evidence="2">The sequence shown here is derived from an EMBL/GenBank/DDBJ whole genome shotgun (WGS) entry which is preliminary data.</text>
</comment>
<dbReference type="EMBL" id="SBKQ01000015">
    <property type="protein sequence ID" value="RXR29102.1"/>
    <property type="molecule type" value="Genomic_DNA"/>
</dbReference>
<proteinExistence type="predicted"/>
<dbReference type="RefSeq" id="WP_129465380.1">
    <property type="nucleotide sequence ID" value="NZ_SBKQ01000015.1"/>
</dbReference>
<dbReference type="PANTHER" id="PTHR30535:SF34">
    <property type="entry name" value="MOLYBDATE-BINDING PROTEIN MOLA"/>
    <property type="match status" value="1"/>
</dbReference>
<reference evidence="3" key="1">
    <citation type="submission" date="2019-01" db="EMBL/GenBank/DDBJ databases">
        <title>Cytophagaceae bacterium strain CAR-16.</title>
        <authorList>
            <person name="Chen W.-M."/>
        </authorList>
    </citation>
    <scope>NUCLEOTIDE SEQUENCE [LARGE SCALE GENOMIC DNA]</scope>
    <source>
        <strain evidence="3">ICH-30</strain>
    </source>
</reference>
<dbReference type="SUPFAM" id="SSF53807">
    <property type="entry name" value="Helical backbone' metal receptor"/>
    <property type="match status" value="1"/>
</dbReference>
<accession>A0A4Q1KHU5</accession>
<name>A0A4Q1KHU5_9FLAO</name>
<feature type="domain" description="Fe/B12 periplasmic-binding" evidence="1">
    <location>
        <begin position="91"/>
        <end position="363"/>
    </location>
</feature>
<dbReference type="Proteomes" id="UP000289734">
    <property type="component" value="Unassembled WGS sequence"/>
</dbReference>
<keyword evidence="3" id="KW-1185">Reference proteome</keyword>
<dbReference type="Gene3D" id="3.40.50.1980">
    <property type="entry name" value="Nitrogenase molybdenum iron protein domain"/>
    <property type="match status" value="2"/>
</dbReference>
<dbReference type="Pfam" id="PF01497">
    <property type="entry name" value="Peripla_BP_2"/>
    <property type="match status" value="1"/>
</dbReference>
<evidence type="ECO:0000313" key="2">
    <source>
        <dbReference type="EMBL" id="RXR29102.1"/>
    </source>
</evidence>
<dbReference type="PROSITE" id="PS51257">
    <property type="entry name" value="PROKAR_LIPOPROTEIN"/>
    <property type="match status" value="1"/>
</dbReference>
<dbReference type="InterPro" id="IPR002491">
    <property type="entry name" value="ABC_transptr_periplasmic_BD"/>
</dbReference>
<gene>
    <name evidence="2" type="ORF">EQG68_13290</name>
</gene>
<sequence length="376" mass="42769">MKKYSLLFIFTILFISCQQNPKTKIDITSPENYIRYASGLSIQKYADFSIVSVSNPWPTADKKYTYILHKPTAVIPDSLKQYSAIQVPVKSIVVTSTTHIPALELLEVEDKLVGFPNTDYISSEKTRTLIETGKVREIGSNQSLNTEVLLDMQPDVIIGFGVDGEKKTYDNLLQNGLKILYNGDWTEQHPLGRAEWIQLFGILFGLEEKADTVFKTIEKEYQEAVKLAQKATSKPTILSGAIYQDQWYLPQGKSWAAQFLDNANGNYLWQDSDGTGSLSLSFETVLEKAQNADFWIGPGQFTLFEQLEKANPNYKHFKAVQNKNVYSFSSKKGKTGGIIYYELASNRPDLVLKDLIKILHPELMEEYELYFFEKLK</sequence>
<organism evidence="2 3">
    <name type="scientific">Flavobacterium piscinae</name>
    <dbReference type="NCBI Taxonomy" id="2506424"/>
    <lineage>
        <taxon>Bacteria</taxon>
        <taxon>Pseudomonadati</taxon>
        <taxon>Bacteroidota</taxon>
        <taxon>Flavobacteriia</taxon>
        <taxon>Flavobacteriales</taxon>
        <taxon>Flavobacteriaceae</taxon>
        <taxon>Flavobacterium</taxon>
    </lineage>
</organism>
<dbReference type="PANTHER" id="PTHR30535">
    <property type="entry name" value="VITAMIN B12-BINDING PROTEIN"/>
    <property type="match status" value="1"/>
</dbReference>
<protein>
    <submittedName>
        <fullName evidence="2">ABC transporter substrate-binding protein</fullName>
    </submittedName>
</protein>
<dbReference type="OrthoDB" id="9812528at2"/>
<dbReference type="AlphaFoldDB" id="A0A4Q1KHU5"/>
<evidence type="ECO:0000259" key="1">
    <source>
        <dbReference type="PROSITE" id="PS50983"/>
    </source>
</evidence>
<dbReference type="InterPro" id="IPR050902">
    <property type="entry name" value="ABC_Transporter_SBP"/>
</dbReference>
<evidence type="ECO:0000313" key="3">
    <source>
        <dbReference type="Proteomes" id="UP000289734"/>
    </source>
</evidence>